<evidence type="ECO:0000313" key="1">
    <source>
        <dbReference type="EMBL" id="RPD62051.1"/>
    </source>
</evidence>
<dbReference type="OrthoDB" id="2637024at2759"/>
<dbReference type="AlphaFoldDB" id="A0A5C2SEE8"/>
<reference evidence="1" key="1">
    <citation type="journal article" date="2018" name="Genome Biol. Evol.">
        <title>Genomics and development of Lentinus tigrinus, a white-rot wood-decaying mushroom with dimorphic fruiting bodies.</title>
        <authorList>
            <person name="Wu B."/>
            <person name="Xu Z."/>
            <person name="Knudson A."/>
            <person name="Carlson A."/>
            <person name="Chen N."/>
            <person name="Kovaka S."/>
            <person name="LaButti K."/>
            <person name="Lipzen A."/>
            <person name="Pennachio C."/>
            <person name="Riley R."/>
            <person name="Schakwitz W."/>
            <person name="Umezawa K."/>
            <person name="Ohm R.A."/>
            <person name="Grigoriev I.V."/>
            <person name="Nagy L.G."/>
            <person name="Gibbons J."/>
            <person name="Hibbett D."/>
        </authorList>
    </citation>
    <scope>NUCLEOTIDE SEQUENCE [LARGE SCALE GENOMIC DNA]</scope>
    <source>
        <strain evidence="1">ALCF2SS1-6</strain>
    </source>
</reference>
<dbReference type="EMBL" id="ML122260">
    <property type="protein sequence ID" value="RPD62051.1"/>
    <property type="molecule type" value="Genomic_DNA"/>
</dbReference>
<keyword evidence="2" id="KW-1185">Reference proteome</keyword>
<name>A0A5C2SEE8_9APHY</name>
<protein>
    <submittedName>
        <fullName evidence="1">Uncharacterized protein</fullName>
    </submittedName>
</protein>
<evidence type="ECO:0000313" key="2">
    <source>
        <dbReference type="Proteomes" id="UP000313359"/>
    </source>
</evidence>
<accession>A0A5C2SEE8</accession>
<dbReference type="Proteomes" id="UP000313359">
    <property type="component" value="Unassembled WGS sequence"/>
</dbReference>
<proteinExistence type="predicted"/>
<gene>
    <name evidence="1" type="ORF">L227DRAFT_609913</name>
</gene>
<sequence length="145" mass="16496">MAMAGLPPRSITRLPTYRCTHLGRYHPYPMASRRGGEHYLMTTVDRRDVVGSLEPIIEEPEVVIAGPAVACQERPDPDSCPYESDCPVVDDDLVREYEYRRHAEATGGNRRLAVAFVNMMFTLRRKYYALLAVADFLKGEEMETK</sequence>
<organism evidence="1 2">
    <name type="scientific">Lentinus tigrinus ALCF2SS1-6</name>
    <dbReference type="NCBI Taxonomy" id="1328759"/>
    <lineage>
        <taxon>Eukaryota</taxon>
        <taxon>Fungi</taxon>
        <taxon>Dikarya</taxon>
        <taxon>Basidiomycota</taxon>
        <taxon>Agaricomycotina</taxon>
        <taxon>Agaricomycetes</taxon>
        <taxon>Polyporales</taxon>
        <taxon>Polyporaceae</taxon>
        <taxon>Lentinus</taxon>
    </lineage>
</organism>